<proteinExistence type="predicted"/>
<name>A0A3S0ZXQ4_ELYCH</name>
<gene>
    <name evidence="1" type="ORF">EGW08_002946</name>
</gene>
<reference evidence="1 2" key="1">
    <citation type="submission" date="2019-01" db="EMBL/GenBank/DDBJ databases">
        <title>A draft genome assembly of the solar-powered sea slug Elysia chlorotica.</title>
        <authorList>
            <person name="Cai H."/>
            <person name="Li Q."/>
            <person name="Fang X."/>
            <person name="Li J."/>
            <person name="Curtis N.E."/>
            <person name="Altenburger A."/>
            <person name="Shibata T."/>
            <person name="Feng M."/>
            <person name="Maeda T."/>
            <person name="Schwartz J.A."/>
            <person name="Shigenobu S."/>
            <person name="Lundholm N."/>
            <person name="Nishiyama T."/>
            <person name="Yang H."/>
            <person name="Hasebe M."/>
            <person name="Li S."/>
            <person name="Pierce S.K."/>
            <person name="Wang J."/>
        </authorList>
    </citation>
    <scope>NUCLEOTIDE SEQUENCE [LARGE SCALE GENOMIC DNA]</scope>
    <source>
        <strain evidence="1">EC2010</strain>
        <tissue evidence="1">Whole organism of an adult</tissue>
    </source>
</reference>
<comment type="caution">
    <text evidence="1">The sequence shown here is derived from an EMBL/GenBank/DDBJ whole genome shotgun (WGS) entry which is preliminary data.</text>
</comment>
<sequence>MRLQRSEVRVRWRKQVWQEHASTPRHDVNRQALWQLKILIYWWNTFLFKSKQGQCASSPGPESPERAQARELTAPGPLVTDGRLGLNTRELHNRVALQIAGSSVGDDAVRSYVDTEAALETIHILPEDSVIRVSHGAAWSVLECLKTSDRSLRKSAKWLPCHHCSVPKPGDIKKATNSTSNPLVGDIFKKIPDISALLGNPAVYTLRKN</sequence>
<dbReference type="EMBL" id="RQTK01000060">
    <property type="protein sequence ID" value="RUS89272.1"/>
    <property type="molecule type" value="Genomic_DNA"/>
</dbReference>
<organism evidence="1 2">
    <name type="scientific">Elysia chlorotica</name>
    <name type="common">Eastern emerald elysia</name>
    <name type="synonym">Sea slug</name>
    <dbReference type="NCBI Taxonomy" id="188477"/>
    <lineage>
        <taxon>Eukaryota</taxon>
        <taxon>Metazoa</taxon>
        <taxon>Spiralia</taxon>
        <taxon>Lophotrochozoa</taxon>
        <taxon>Mollusca</taxon>
        <taxon>Gastropoda</taxon>
        <taxon>Heterobranchia</taxon>
        <taxon>Euthyneura</taxon>
        <taxon>Panpulmonata</taxon>
        <taxon>Sacoglossa</taxon>
        <taxon>Placobranchoidea</taxon>
        <taxon>Plakobranchidae</taxon>
        <taxon>Elysia</taxon>
    </lineage>
</organism>
<keyword evidence="2" id="KW-1185">Reference proteome</keyword>
<evidence type="ECO:0000313" key="2">
    <source>
        <dbReference type="Proteomes" id="UP000271974"/>
    </source>
</evidence>
<evidence type="ECO:0000313" key="1">
    <source>
        <dbReference type="EMBL" id="RUS89272.1"/>
    </source>
</evidence>
<accession>A0A3S0ZXQ4</accession>
<protein>
    <submittedName>
        <fullName evidence="1">Uncharacterized protein</fullName>
    </submittedName>
</protein>
<dbReference type="Proteomes" id="UP000271974">
    <property type="component" value="Unassembled WGS sequence"/>
</dbReference>
<dbReference type="AlphaFoldDB" id="A0A3S0ZXQ4"/>